<feature type="compositionally biased region" description="Basic and acidic residues" evidence="2">
    <location>
        <begin position="256"/>
        <end position="271"/>
    </location>
</feature>
<feature type="domain" description="Fe/B12 periplasmic-binding" evidence="4">
    <location>
        <begin position="63"/>
        <end position="337"/>
    </location>
</feature>
<dbReference type="GO" id="GO:0071281">
    <property type="term" value="P:cellular response to iron ion"/>
    <property type="evidence" value="ECO:0007669"/>
    <property type="project" value="TreeGrafter"/>
</dbReference>
<dbReference type="NCBIfam" id="NF038402">
    <property type="entry name" value="TroA_like"/>
    <property type="match status" value="1"/>
</dbReference>
<evidence type="ECO:0000256" key="3">
    <source>
        <dbReference type="SAM" id="SignalP"/>
    </source>
</evidence>
<dbReference type="PANTHER" id="PTHR30535:SF34">
    <property type="entry name" value="MOLYBDATE-BINDING PROTEIN MOLA"/>
    <property type="match status" value="1"/>
</dbReference>
<evidence type="ECO:0000256" key="2">
    <source>
        <dbReference type="SAM" id="MobiDB-lite"/>
    </source>
</evidence>
<dbReference type="InterPro" id="IPR002491">
    <property type="entry name" value="ABC_transptr_periplasmic_BD"/>
</dbReference>
<accession>A0A494Y8S0</accession>
<dbReference type="Pfam" id="PF01497">
    <property type="entry name" value="Peripla_BP_2"/>
    <property type="match status" value="1"/>
</dbReference>
<evidence type="ECO:0000313" key="5">
    <source>
        <dbReference type="EMBL" id="RKP56696.1"/>
    </source>
</evidence>
<dbReference type="InterPro" id="IPR054828">
    <property type="entry name" value="Vit_B12_bind_prot"/>
</dbReference>
<protein>
    <submittedName>
        <fullName evidence="5">Cobalamin-binding protein</fullName>
    </submittedName>
</protein>
<dbReference type="SUPFAM" id="SSF53807">
    <property type="entry name" value="Helical backbone' metal receptor"/>
    <property type="match status" value="1"/>
</dbReference>
<evidence type="ECO:0000256" key="1">
    <source>
        <dbReference type="ARBA" id="ARBA00022729"/>
    </source>
</evidence>
<dbReference type="PANTHER" id="PTHR30535">
    <property type="entry name" value="VITAMIN B12-BINDING PROTEIN"/>
    <property type="match status" value="1"/>
</dbReference>
<dbReference type="InterPro" id="IPR050902">
    <property type="entry name" value="ABC_Transporter_SBP"/>
</dbReference>
<proteinExistence type="predicted"/>
<name>A0A494Y8S0_9BURK</name>
<evidence type="ECO:0000259" key="4">
    <source>
        <dbReference type="PROSITE" id="PS50983"/>
    </source>
</evidence>
<gene>
    <name evidence="5" type="ORF">D7S86_10155</name>
</gene>
<reference evidence="5 6" key="1">
    <citation type="submission" date="2018-10" db="EMBL/GenBank/DDBJ databases">
        <title>Robbsia sp. DHC34, isolated from soil.</title>
        <authorList>
            <person name="Gao Z.-H."/>
            <person name="Qiu L.-H."/>
        </authorList>
    </citation>
    <scope>NUCLEOTIDE SEQUENCE [LARGE SCALE GENOMIC DNA]</scope>
    <source>
        <strain evidence="5 6">DHC34</strain>
    </source>
</reference>
<sequence>MPRSGALALALAPARPGPAYRISLKGAACALSVTLVASHAHAAAITVTDDSGAVVTLQAPAHRVISLAPHTTELIYAAGGADAIVGAVSFSDYPSAARALPRVGDNQALDLEKIVALKPDLLVVWRHGNVAQQIDALRALGIPMFESEPKRLPEIAQNLHKLGALMGTEAVADHAAADFTARIDALRARYAQRSPVRVFYQIWDNPPMTLSGQHMVSDVIALCGGQNVFASLAPIAPTVSTEAVIAANPEAIVTGRYDDSPHAGTDDRARDASSPQATPALPKSLDRWKAWPQIAAVAHDNLFSVNADWMDRAGPRIADGAGELCAELDVARRHLGR</sequence>
<comment type="caution">
    <text evidence="5">The sequence shown here is derived from an EMBL/GenBank/DDBJ whole genome shotgun (WGS) entry which is preliminary data.</text>
</comment>
<dbReference type="Gene3D" id="3.40.50.1980">
    <property type="entry name" value="Nitrogenase molybdenum iron protein domain"/>
    <property type="match status" value="2"/>
</dbReference>
<dbReference type="Proteomes" id="UP000270342">
    <property type="component" value="Unassembled WGS sequence"/>
</dbReference>
<organism evidence="5 6">
    <name type="scientific">Pararobbsia silviterrae</name>
    <dbReference type="NCBI Taxonomy" id="1792498"/>
    <lineage>
        <taxon>Bacteria</taxon>
        <taxon>Pseudomonadati</taxon>
        <taxon>Pseudomonadota</taxon>
        <taxon>Betaproteobacteria</taxon>
        <taxon>Burkholderiales</taxon>
        <taxon>Burkholderiaceae</taxon>
        <taxon>Pararobbsia</taxon>
    </lineage>
</organism>
<feature type="region of interest" description="Disordered" evidence="2">
    <location>
        <begin position="255"/>
        <end position="282"/>
    </location>
</feature>
<feature type="chain" id="PRO_5019760432" evidence="3">
    <location>
        <begin position="43"/>
        <end position="337"/>
    </location>
</feature>
<evidence type="ECO:0000313" key="6">
    <source>
        <dbReference type="Proteomes" id="UP000270342"/>
    </source>
</evidence>
<dbReference type="CDD" id="cd01144">
    <property type="entry name" value="BtuF"/>
    <property type="match status" value="1"/>
</dbReference>
<keyword evidence="6" id="KW-1185">Reference proteome</keyword>
<feature type="signal peptide" evidence="3">
    <location>
        <begin position="1"/>
        <end position="42"/>
    </location>
</feature>
<dbReference type="AlphaFoldDB" id="A0A494Y8S0"/>
<dbReference type="PROSITE" id="PS50983">
    <property type="entry name" value="FE_B12_PBP"/>
    <property type="match status" value="1"/>
</dbReference>
<dbReference type="OrthoDB" id="6495095at2"/>
<dbReference type="EMBL" id="RBZU01000003">
    <property type="protein sequence ID" value="RKP56696.1"/>
    <property type="molecule type" value="Genomic_DNA"/>
</dbReference>
<keyword evidence="1 3" id="KW-0732">Signal</keyword>